<gene>
    <name evidence="1" type="ORF">SJAG_04774</name>
</gene>
<dbReference type="HOGENOM" id="CLU_1993923_0_0_1"/>
<dbReference type="VEuPathDB" id="FungiDB:SJAG_04774"/>
<evidence type="ECO:0000313" key="1">
    <source>
        <dbReference type="EMBL" id="EEB09561.1"/>
    </source>
</evidence>
<accession>B6K7Q7</accession>
<keyword evidence="2" id="KW-1185">Reference proteome</keyword>
<reference evidence="1 2" key="1">
    <citation type="journal article" date="2011" name="Science">
        <title>Comparative functional genomics of the fission yeasts.</title>
        <authorList>
            <person name="Rhind N."/>
            <person name="Chen Z."/>
            <person name="Yassour M."/>
            <person name="Thompson D.A."/>
            <person name="Haas B.J."/>
            <person name="Habib N."/>
            <person name="Wapinski I."/>
            <person name="Roy S."/>
            <person name="Lin M.F."/>
            <person name="Heiman D.I."/>
            <person name="Young S.K."/>
            <person name="Furuya K."/>
            <person name="Guo Y."/>
            <person name="Pidoux A."/>
            <person name="Chen H.M."/>
            <person name="Robbertse B."/>
            <person name="Goldberg J.M."/>
            <person name="Aoki K."/>
            <person name="Bayne E.H."/>
            <person name="Berlin A.M."/>
            <person name="Desjardins C.A."/>
            <person name="Dobbs E."/>
            <person name="Dukaj L."/>
            <person name="Fan L."/>
            <person name="FitzGerald M.G."/>
            <person name="French C."/>
            <person name="Gujja S."/>
            <person name="Hansen K."/>
            <person name="Keifenheim D."/>
            <person name="Levin J.Z."/>
            <person name="Mosher R.A."/>
            <person name="Mueller C.A."/>
            <person name="Pfiffner J."/>
            <person name="Priest M."/>
            <person name="Russ C."/>
            <person name="Smialowska A."/>
            <person name="Swoboda P."/>
            <person name="Sykes S.M."/>
            <person name="Vaughn M."/>
            <person name="Vengrova S."/>
            <person name="Yoder R."/>
            <person name="Zeng Q."/>
            <person name="Allshire R."/>
            <person name="Baulcombe D."/>
            <person name="Birren B.W."/>
            <person name="Brown W."/>
            <person name="Ekwall K."/>
            <person name="Kellis M."/>
            <person name="Leatherwood J."/>
            <person name="Levin H."/>
            <person name="Margalit H."/>
            <person name="Martienssen R."/>
            <person name="Nieduszynski C.A."/>
            <person name="Spatafora J.W."/>
            <person name="Friedman N."/>
            <person name="Dalgaard J.Z."/>
            <person name="Baumann P."/>
            <person name="Niki H."/>
            <person name="Regev A."/>
            <person name="Nusbaum C."/>
        </authorList>
    </citation>
    <scope>NUCLEOTIDE SEQUENCE [LARGE SCALE GENOMIC DNA]</scope>
    <source>
        <strain evidence="2">yFS275 / FY16936</strain>
    </source>
</reference>
<dbReference type="Proteomes" id="UP000001744">
    <property type="component" value="Unassembled WGS sequence"/>
</dbReference>
<proteinExistence type="predicted"/>
<dbReference type="GeneID" id="7049359"/>
<dbReference type="RefSeq" id="XP_002175854.1">
    <property type="nucleotide sequence ID" value="XM_002175818.2"/>
</dbReference>
<dbReference type="AlphaFoldDB" id="B6K7Q7"/>
<evidence type="ECO:0000313" key="2">
    <source>
        <dbReference type="Proteomes" id="UP000001744"/>
    </source>
</evidence>
<dbReference type="JaponicusDB" id="SJAG_04774"/>
<name>B6K7Q7_SCHJY</name>
<sequence>MSETVDIDEVHSDGVVVMAIRAIREGKKAISFLIQNAALAWTVYGSAYNLYLHIDFEEASSDSWVYFVQKYIEQRKETETGRFTDIPKGVYVLSYKEYRDKVNRHGDDIVFIKKESTSNASQRTL</sequence>
<protein>
    <submittedName>
        <fullName evidence="1">Uncharacterized protein</fullName>
    </submittedName>
</protein>
<organism evidence="1 2">
    <name type="scientific">Schizosaccharomyces japonicus (strain yFS275 / FY16936)</name>
    <name type="common">Fission yeast</name>
    <dbReference type="NCBI Taxonomy" id="402676"/>
    <lineage>
        <taxon>Eukaryota</taxon>
        <taxon>Fungi</taxon>
        <taxon>Dikarya</taxon>
        <taxon>Ascomycota</taxon>
        <taxon>Taphrinomycotina</taxon>
        <taxon>Schizosaccharomycetes</taxon>
        <taxon>Schizosaccharomycetales</taxon>
        <taxon>Schizosaccharomycetaceae</taxon>
        <taxon>Schizosaccharomyces</taxon>
    </lineage>
</organism>
<dbReference type="EMBL" id="KE651168">
    <property type="protein sequence ID" value="EEB09561.1"/>
    <property type="molecule type" value="Genomic_DNA"/>
</dbReference>